<organism evidence="1 2">
    <name type="scientific">Evansella tamaricis</name>
    <dbReference type="NCBI Taxonomy" id="2069301"/>
    <lineage>
        <taxon>Bacteria</taxon>
        <taxon>Bacillati</taxon>
        <taxon>Bacillota</taxon>
        <taxon>Bacilli</taxon>
        <taxon>Bacillales</taxon>
        <taxon>Bacillaceae</taxon>
        <taxon>Evansella</taxon>
    </lineage>
</organism>
<proteinExistence type="predicted"/>
<dbReference type="RefSeq" id="WP_217067895.1">
    <property type="nucleotide sequence ID" value="NZ_JAHQCS010000151.1"/>
</dbReference>
<accession>A0ABS6JK26</accession>
<evidence type="ECO:0000313" key="1">
    <source>
        <dbReference type="EMBL" id="MBU9713745.1"/>
    </source>
</evidence>
<comment type="caution">
    <text evidence="1">The sequence shown here is derived from an EMBL/GenBank/DDBJ whole genome shotgun (WGS) entry which is preliminary data.</text>
</comment>
<name>A0ABS6JK26_9BACI</name>
<dbReference type="Proteomes" id="UP000784880">
    <property type="component" value="Unassembled WGS sequence"/>
</dbReference>
<sequence length="228" mass="25938">MMMIVGFGRFAKAILELLPEEKSIGVFSRSKEKVLKNIKGNLRISWISPEFFYKEKEVWLLLPAESIEPFLQNYASFFSEETVFFLCATKKMAKDIEYLLENNQKVIPVKFITQADELKIEKRGMVAVPPAHLNYQSKIKDIFGGSLKIVAAKEEDVLHLNLEATRKGVELVEDLRKDMGELGIPKEMVDQAAQQIIPGVIRGYIRGDLGGFAKQIVEDRRKKEDESG</sequence>
<gene>
    <name evidence="1" type="ORF">KS419_18615</name>
</gene>
<keyword evidence="2" id="KW-1185">Reference proteome</keyword>
<evidence type="ECO:0008006" key="3">
    <source>
        <dbReference type="Google" id="ProtNLM"/>
    </source>
</evidence>
<dbReference type="EMBL" id="JAHQCS010000151">
    <property type="protein sequence ID" value="MBU9713745.1"/>
    <property type="molecule type" value="Genomic_DNA"/>
</dbReference>
<evidence type="ECO:0000313" key="2">
    <source>
        <dbReference type="Proteomes" id="UP000784880"/>
    </source>
</evidence>
<reference evidence="1 2" key="1">
    <citation type="submission" date="2021-06" db="EMBL/GenBank/DDBJ databases">
        <title>Bacillus sp. RD4P76, an endophyte from a halophyte.</title>
        <authorList>
            <person name="Sun J.-Q."/>
        </authorList>
    </citation>
    <scope>NUCLEOTIDE SEQUENCE [LARGE SCALE GENOMIC DNA]</scope>
    <source>
        <strain evidence="1 2">CGMCC 1.15917</strain>
    </source>
</reference>
<protein>
    <recommendedName>
        <fullName evidence="3">Pyrroline-5-carboxylate reductase catalytic N-terminal domain-containing protein</fullName>
    </recommendedName>
</protein>